<dbReference type="STRING" id="1071378.J7SBU1"/>
<keyword evidence="5" id="KW-0812">Transmembrane</keyword>
<dbReference type="InterPro" id="IPR021056">
    <property type="entry name" value="Mt_import_IM_translocase_Tim54"/>
</dbReference>
<feature type="region of interest" description="Disordered" evidence="12">
    <location>
        <begin position="137"/>
        <end position="159"/>
    </location>
</feature>
<keyword evidence="4" id="KW-0813">Transport</keyword>
<gene>
    <name evidence="13" type="primary">NDAI0G05820</name>
    <name evidence="13" type="ordered locus">NDAI_0G05820</name>
</gene>
<dbReference type="OrthoDB" id="5598305at2759"/>
<dbReference type="RefSeq" id="XP_003980241.1">
    <property type="nucleotide sequence ID" value="XM_003980192.1"/>
</dbReference>
<dbReference type="PANTHER" id="PTHR12358:SF101">
    <property type="entry name" value="MITOCHONDRIAL IMPORT INNER MEMBRANE TRANSLOCASE SUBUNIT TIM54"/>
    <property type="match status" value="1"/>
</dbReference>
<sequence length="445" mass="51106">MRGYSNPAFKALGIPTIKLPSRNWLIFWTVLTTGLSGIVYDKYQQRSIISHYTDLVKPFSKEPLPVQRKPRKITVFIAPPPNDYLDTSLKIWRRYIKPVLYYAGLDYDVVEEDRQGVIRTKVASELRQLRLQLSEKKNGSIEHKHDDDEESSTKEKQELKADPSEFLGVFYKKNKVAVEIIPDDCLVEDPKMAGGVICIGRGAYKEYLTGLHEGLLGPLEEPAPVTEPTIVDPTISNPVDDVSLVEQELQGNLDDTIRVVDTLNDESSSPNLEDTNDSKNKEEKKEEKEEGEEKEKEKETAVIVKPFITSDKYSEATIPSELEQLTNGKFAIKDPNTNIPILLHQPLLMIPIPNLSGFTNMPRRIARFYQRREYASRVCSETYHLVTQENMRKFDQNIDTQWGKEEEEDYWPSQWVKQGLERKSEWTRPLITDPKVVDNVTVIDH</sequence>
<evidence type="ECO:0000256" key="11">
    <source>
        <dbReference type="ARBA" id="ARBA00023136"/>
    </source>
</evidence>
<keyword evidence="8" id="KW-1133">Transmembrane helix</keyword>
<evidence type="ECO:0000313" key="13">
    <source>
        <dbReference type="EMBL" id="CCK73565.1"/>
    </source>
</evidence>
<comment type="similarity">
    <text evidence="2">Belongs to the TIM54 family.</text>
</comment>
<dbReference type="GeneID" id="13927033"/>
<dbReference type="GO" id="GO:0008320">
    <property type="term" value="F:protein transmembrane transporter activity"/>
    <property type="evidence" value="ECO:0007669"/>
    <property type="project" value="EnsemblFungi"/>
</dbReference>
<proteinExistence type="inferred from homology"/>
<dbReference type="GO" id="GO:0045039">
    <property type="term" value="P:protein insertion into mitochondrial inner membrane"/>
    <property type="evidence" value="ECO:0007669"/>
    <property type="project" value="EnsemblFungi"/>
</dbReference>
<accession>J7SBU1</accession>
<dbReference type="EMBL" id="HE580273">
    <property type="protein sequence ID" value="CCK73565.1"/>
    <property type="molecule type" value="Genomic_DNA"/>
</dbReference>
<dbReference type="eggNOG" id="ENOG502QPMQ">
    <property type="taxonomic scope" value="Eukaryota"/>
</dbReference>
<evidence type="ECO:0000313" key="14">
    <source>
        <dbReference type="Proteomes" id="UP000000689"/>
    </source>
</evidence>
<feature type="region of interest" description="Disordered" evidence="12">
    <location>
        <begin position="261"/>
        <end position="298"/>
    </location>
</feature>
<name>J7SBU1_NAUDC</name>
<evidence type="ECO:0000256" key="3">
    <source>
        <dbReference type="ARBA" id="ARBA00020796"/>
    </source>
</evidence>
<dbReference type="AlphaFoldDB" id="J7SBU1"/>
<protein>
    <recommendedName>
        <fullName evidence="3">Mitochondrial import inner membrane translocase subunit TIM54</fullName>
    </recommendedName>
</protein>
<evidence type="ECO:0000256" key="9">
    <source>
        <dbReference type="ARBA" id="ARBA00023010"/>
    </source>
</evidence>
<keyword evidence="11" id="KW-0472">Membrane</keyword>
<dbReference type="GO" id="GO:0042721">
    <property type="term" value="C:TIM22 mitochondrial import inner membrane insertion complex"/>
    <property type="evidence" value="ECO:0007669"/>
    <property type="project" value="EnsemblFungi"/>
</dbReference>
<feature type="compositionally biased region" description="Basic and acidic residues" evidence="12">
    <location>
        <begin position="276"/>
        <end position="298"/>
    </location>
</feature>
<dbReference type="OMA" id="RNWMIFF"/>
<dbReference type="InterPro" id="IPR050187">
    <property type="entry name" value="Lipid_Phosphate_FormReg"/>
</dbReference>
<evidence type="ECO:0000256" key="12">
    <source>
        <dbReference type="SAM" id="MobiDB-lite"/>
    </source>
</evidence>
<keyword evidence="14" id="KW-1185">Reference proteome</keyword>
<evidence type="ECO:0000256" key="1">
    <source>
        <dbReference type="ARBA" id="ARBA00004434"/>
    </source>
</evidence>
<evidence type="ECO:0000256" key="4">
    <source>
        <dbReference type="ARBA" id="ARBA00022448"/>
    </source>
</evidence>
<dbReference type="KEGG" id="ndi:NDAI_0G05820"/>
<dbReference type="Pfam" id="PF11711">
    <property type="entry name" value="Tim54"/>
    <property type="match status" value="1"/>
</dbReference>
<evidence type="ECO:0000256" key="10">
    <source>
        <dbReference type="ARBA" id="ARBA00023128"/>
    </source>
</evidence>
<dbReference type="Proteomes" id="UP000000689">
    <property type="component" value="Chromosome 7"/>
</dbReference>
<keyword evidence="10" id="KW-0496">Mitochondrion</keyword>
<keyword evidence="7" id="KW-0653">Protein transport</keyword>
<organism evidence="13 14">
    <name type="scientific">Naumovozyma dairenensis (strain ATCC 10597 / BCRC 20456 / CBS 421 / NBRC 0211 / NRRL Y-12639)</name>
    <name type="common">Saccharomyces dairenensis</name>
    <dbReference type="NCBI Taxonomy" id="1071378"/>
    <lineage>
        <taxon>Eukaryota</taxon>
        <taxon>Fungi</taxon>
        <taxon>Dikarya</taxon>
        <taxon>Ascomycota</taxon>
        <taxon>Saccharomycotina</taxon>
        <taxon>Saccharomycetes</taxon>
        <taxon>Saccharomycetales</taxon>
        <taxon>Saccharomycetaceae</taxon>
        <taxon>Naumovozyma</taxon>
    </lineage>
</organism>
<evidence type="ECO:0000256" key="5">
    <source>
        <dbReference type="ARBA" id="ARBA00022692"/>
    </source>
</evidence>
<dbReference type="HOGENOM" id="CLU_039097_0_0_1"/>
<reference evidence="13 14" key="1">
    <citation type="journal article" date="2011" name="Proc. Natl. Acad. Sci. U.S.A.">
        <title>Evolutionary erosion of yeast sex chromosomes by mating-type switching accidents.</title>
        <authorList>
            <person name="Gordon J.L."/>
            <person name="Armisen D."/>
            <person name="Proux-Wera E."/>
            <person name="Oheigeartaigh S.S."/>
            <person name="Byrne K.P."/>
            <person name="Wolfe K.H."/>
        </authorList>
    </citation>
    <scope>NUCLEOTIDE SEQUENCE [LARGE SCALE GENOMIC DNA]</scope>
    <source>
        <strain evidence="14">ATCC 10597 / BCRC 20456 / CBS 421 / NBRC 0211 / NRRL Y-12639</strain>
    </source>
</reference>
<keyword evidence="6" id="KW-0999">Mitochondrion inner membrane</keyword>
<keyword evidence="9" id="KW-0811">Translocation</keyword>
<evidence type="ECO:0000256" key="2">
    <source>
        <dbReference type="ARBA" id="ARBA00006355"/>
    </source>
</evidence>
<evidence type="ECO:0000256" key="6">
    <source>
        <dbReference type="ARBA" id="ARBA00022792"/>
    </source>
</evidence>
<comment type="subcellular location">
    <subcellularLocation>
        <location evidence="1">Mitochondrion inner membrane</location>
        <topology evidence="1">Single-pass membrane protein</topology>
    </subcellularLocation>
</comment>
<evidence type="ECO:0000256" key="8">
    <source>
        <dbReference type="ARBA" id="ARBA00022989"/>
    </source>
</evidence>
<evidence type="ECO:0000256" key="7">
    <source>
        <dbReference type="ARBA" id="ARBA00022927"/>
    </source>
</evidence>
<dbReference type="PANTHER" id="PTHR12358">
    <property type="entry name" value="SPHINGOSINE KINASE"/>
    <property type="match status" value="1"/>
</dbReference>